<comment type="caution">
    <text evidence="3">The sequence shown here is derived from an EMBL/GenBank/DDBJ whole genome shotgun (WGS) entry which is preliminary data.</text>
</comment>
<dbReference type="Proteomes" id="UP000316292">
    <property type="component" value="Unassembled WGS sequence"/>
</dbReference>
<name>A0A538SGD0_UNCEI</name>
<dbReference type="SUPFAM" id="SSF52540">
    <property type="entry name" value="P-loop containing nucleoside triphosphate hydrolases"/>
    <property type="match status" value="1"/>
</dbReference>
<keyword evidence="3" id="KW-0418">Kinase</keyword>
<reference evidence="3 4" key="1">
    <citation type="journal article" date="2019" name="Nat. Microbiol.">
        <title>Mediterranean grassland soil C-N compound turnover is dependent on rainfall and depth, and is mediated by genomically divergent microorganisms.</title>
        <authorList>
            <person name="Diamond S."/>
            <person name="Andeer P.F."/>
            <person name="Li Z."/>
            <person name="Crits-Christoph A."/>
            <person name="Burstein D."/>
            <person name="Anantharaman K."/>
            <person name="Lane K.R."/>
            <person name="Thomas B.C."/>
            <person name="Pan C."/>
            <person name="Northen T.R."/>
            <person name="Banfield J.F."/>
        </authorList>
    </citation>
    <scope>NUCLEOTIDE SEQUENCE [LARGE SCALE GENOMIC DNA]</scope>
    <source>
        <strain evidence="3">WS_1</strain>
    </source>
</reference>
<organism evidence="3 4">
    <name type="scientific">Eiseniibacteriota bacterium</name>
    <dbReference type="NCBI Taxonomy" id="2212470"/>
    <lineage>
        <taxon>Bacteria</taxon>
        <taxon>Candidatus Eiseniibacteriota</taxon>
    </lineage>
</organism>
<dbReference type="InterPro" id="IPR050445">
    <property type="entry name" value="Bact_polysacc_biosynth/exp"/>
</dbReference>
<dbReference type="Gene3D" id="3.40.50.300">
    <property type="entry name" value="P-loop containing nucleotide triphosphate hydrolases"/>
    <property type="match status" value="1"/>
</dbReference>
<protein>
    <submittedName>
        <fullName evidence="3">CpsD/CapB family tyrosine-protein kinase</fullName>
    </submittedName>
</protein>
<keyword evidence="2" id="KW-0067">ATP-binding</keyword>
<evidence type="ECO:0000256" key="1">
    <source>
        <dbReference type="ARBA" id="ARBA00022741"/>
    </source>
</evidence>
<evidence type="ECO:0000313" key="3">
    <source>
        <dbReference type="EMBL" id="TMQ50422.1"/>
    </source>
</evidence>
<keyword evidence="3" id="KW-0808">Transferase</keyword>
<dbReference type="CDD" id="cd05387">
    <property type="entry name" value="BY-kinase"/>
    <property type="match status" value="1"/>
</dbReference>
<gene>
    <name evidence="3" type="ORF">E6K71_02770</name>
</gene>
<evidence type="ECO:0000313" key="4">
    <source>
        <dbReference type="Proteomes" id="UP000316292"/>
    </source>
</evidence>
<keyword evidence="1" id="KW-0547">Nucleotide-binding</keyword>
<evidence type="ECO:0000256" key="2">
    <source>
        <dbReference type="ARBA" id="ARBA00022840"/>
    </source>
</evidence>
<dbReference type="EMBL" id="VBOR01000035">
    <property type="protein sequence ID" value="TMQ50422.1"/>
    <property type="molecule type" value="Genomic_DNA"/>
</dbReference>
<accession>A0A538SGD0</accession>
<dbReference type="InterPro" id="IPR005702">
    <property type="entry name" value="Wzc-like_C"/>
</dbReference>
<dbReference type="GO" id="GO:0016301">
    <property type="term" value="F:kinase activity"/>
    <property type="evidence" value="ECO:0007669"/>
    <property type="project" value="UniProtKB-KW"/>
</dbReference>
<sequence>MNPSASRNLLEEFNINAAHVTEVRRLLQTLTRQDAGQGKKIYMMASAGRGEGKSTICALLAIISAKIFHRRTLVIDGDMRRPTLHYLLGLPQRPGLYDALHRFQPLEIVTRPTPLSTLFAITSGRPANIGEAYIDDEFGALLEEVRPQYDVIFIDAAPVVPVVEPLLMAEHVDSVLVVAMAGRTPLMLVRRMRQLIDPILPKVSGIV</sequence>
<feature type="non-terminal residue" evidence="3">
    <location>
        <position position="207"/>
    </location>
</feature>
<proteinExistence type="predicted"/>
<dbReference type="AlphaFoldDB" id="A0A538SGD0"/>
<dbReference type="PANTHER" id="PTHR32309">
    <property type="entry name" value="TYROSINE-PROTEIN KINASE"/>
    <property type="match status" value="1"/>
</dbReference>
<dbReference type="InterPro" id="IPR027417">
    <property type="entry name" value="P-loop_NTPase"/>
</dbReference>
<dbReference type="PANTHER" id="PTHR32309:SF31">
    <property type="entry name" value="CAPSULAR EXOPOLYSACCHARIDE FAMILY"/>
    <property type="match status" value="1"/>
</dbReference>